<keyword evidence="2" id="KW-0808">Transferase</keyword>
<dbReference type="Gene3D" id="3.40.50.150">
    <property type="entry name" value="Vaccinia Virus protein VP39"/>
    <property type="match status" value="1"/>
</dbReference>
<feature type="domain" description="Methyltransferase type 11" evidence="1">
    <location>
        <begin position="67"/>
        <end position="160"/>
    </location>
</feature>
<dbReference type="GO" id="GO:0032259">
    <property type="term" value="P:methylation"/>
    <property type="evidence" value="ECO:0007669"/>
    <property type="project" value="UniProtKB-KW"/>
</dbReference>
<dbReference type="KEGG" id="bqy:MUS_2317"/>
<dbReference type="PANTHER" id="PTHR42912">
    <property type="entry name" value="METHYLTRANSFERASE"/>
    <property type="match status" value="1"/>
</dbReference>
<dbReference type="InterPro" id="IPR050508">
    <property type="entry name" value="Methyltransf_Superfamily"/>
</dbReference>
<dbReference type="CDD" id="cd02440">
    <property type="entry name" value="AdoMet_MTases"/>
    <property type="match status" value="1"/>
</dbReference>
<dbReference type="EC" id="2.1.1.-" evidence="2"/>
<accession>I2C6I9</accession>
<dbReference type="GO" id="GO:0008757">
    <property type="term" value="F:S-adenosylmethionine-dependent methyltransferase activity"/>
    <property type="evidence" value="ECO:0007669"/>
    <property type="project" value="InterPro"/>
</dbReference>
<dbReference type="Pfam" id="PF08241">
    <property type="entry name" value="Methyltransf_11"/>
    <property type="match status" value="1"/>
</dbReference>
<evidence type="ECO:0000313" key="2">
    <source>
        <dbReference type="EMBL" id="AFJ62263.1"/>
    </source>
</evidence>
<dbReference type="InterPro" id="IPR029063">
    <property type="entry name" value="SAM-dependent_MTases_sf"/>
</dbReference>
<dbReference type="PATRIC" id="fig|1126211.3.peg.2215"/>
<protein>
    <submittedName>
        <fullName evidence="2">YodH</fullName>
        <ecNumber evidence="2">2.1.1.-</ecNumber>
    </submittedName>
</protein>
<evidence type="ECO:0000313" key="3">
    <source>
        <dbReference type="Proteomes" id="UP000002878"/>
    </source>
</evidence>
<dbReference type="HOGENOM" id="CLU_039068_8_2_9"/>
<evidence type="ECO:0000259" key="1">
    <source>
        <dbReference type="Pfam" id="PF08241"/>
    </source>
</evidence>
<sequence length="260" mass="28855">MRRPSFPFTQTYAFLSTYAEEKRRIRPLSKYLEMLSLFGVGGAHPGGLAFSKAVLTKAAPPPGEPILDAGCGTGQTAAYLGHLLYPVTCVDKDPLMLEKAAKRFAAEGLTIPGYLAELERLPFAENQFSAVLSESVLTFSNLDSSLSEILRVLKPGGMLIGIEAALQKPMPENAITQIKDFYGFTVLQDETAWKQRLLQQGFQKADFIPAVYENNAQEPTTEMDLSPVIQPVHYDTLTAHYELMQTYREYMGHCAFVAYK</sequence>
<proteinExistence type="predicted"/>
<dbReference type="InterPro" id="IPR013216">
    <property type="entry name" value="Methyltransf_11"/>
</dbReference>
<dbReference type="SUPFAM" id="SSF53335">
    <property type="entry name" value="S-adenosyl-L-methionine-dependent methyltransferases"/>
    <property type="match status" value="1"/>
</dbReference>
<dbReference type="Proteomes" id="UP000002878">
    <property type="component" value="Chromosome"/>
</dbReference>
<name>I2C6I9_BACAY</name>
<organism evidence="2 3">
    <name type="scientific">Bacillus amyloliquefaciens (strain Y2)</name>
    <name type="common">Bacillus amyloliquefaciens subsp. plantarum (strain B9601-Y2)</name>
    <dbReference type="NCBI Taxonomy" id="1155777"/>
    <lineage>
        <taxon>Bacteria</taxon>
        <taxon>Bacillati</taxon>
        <taxon>Bacillota</taxon>
        <taxon>Bacilli</taxon>
        <taxon>Bacillales</taxon>
        <taxon>Bacillaceae</taxon>
        <taxon>Bacillus</taxon>
        <taxon>Bacillus amyloliquefaciens group</taxon>
    </lineage>
</organism>
<dbReference type="AlphaFoldDB" id="I2C6I9"/>
<gene>
    <name evidence="2" type="primary">yodH</name>
    <name evidence="2" type="ORF">MUS_2317</name>
</gene>
<dbReference type="EMBL" id="CP003332">
    <property type="protein sequence ID" value="AFJ62263.1"/>
    <property type="molecule type" value="Genomic_DNA"/>
</dbReference>
<keyword evidence="2" id="KW-0489">Methyltransferase</keyword>
<dbReference type="PANTHER" id="PTHR42912:SF80">
    <property type="entry name" value="METHYLTRANSFERASE DOMAIN-CONTAINING PROTEIN"/>
    <property type="match status" value="1"/>
</dbReference>
<reference evidence="2 3" key="1">
    <citation type="journal article" date="2012" name="J. Biotechnol.">
        <title>Genome sequence of the plant growth promoting strain Bacillus amyloliquefaciens subsp. plantarum B9601-Y2 and expression of mersacidin and other secondary metabolites.</title>
        <authorList>
            <person name="He P."/>
            <person name="Hao K."/>
            <person name="Blom J."/>
            <person name="Ruckert C."/>
            <person name="Vater J."/>
            <person name="Mao Z."/>
            <person name="Wu Y."/>
            <person name="Hou M."/>
            <person name="He P."/>
            <person name="He Y."/>
            <person name="Borriss R."/>
        </authorList>
    </citation>
    <scope>NUCLEOTIDE SEQUENCE [LARGE SCALE GENOMIC DNA]</scope>
    <source>
        <strain evidence="2">Y2</strain>
    </source>
</reference>